<dbReference type="Proteomes" id="UP001301731">
    <property type="component" value="Chromosome"/>
</dbReference>
<dbReference type="EMBL" id="CP137573">
    <property type="protein sequence ID" value="WOX20074.1"/>
    <property type="molecule type" value="Genomic_DNA"/>
</dbReference>
<evidence type="ECO:0000313" key="1">
    <source>
        <dbReference type="EMBL" id="WOX20074.1"/>
    </source>
</evidence>
<protein>
    <submittedName>
        <fullName evidence="1">Uncharacterized protein</fullName>
    </submittedName>
</protein>
<sequence length="79" mass="7973">MPSVGVGGVTRLCRVVVRAHTASEGTTRTALFRVMGAEHAAGPHVVEVGQADTGKFVEEIGLGGADVREVLGACAKASA</sequence>
<reference evidence="1 2" key="1">
    <citation type="submission" date="2023-10" db="EMBL/GenBank/DDBJ databases">
        <title>The genome sequence of Streptomyces sp. HUAS YS2.</title>
        <authorList>
            <person name="Mo P."/>
        </authorList>
    </citation>
    <scope>NUCLEOTIDE SEQUENCE [LARGE SCALE GENOMIC DNA]</scope>
    <source>
        <strain evidence="1 2">HUAS YS2</strain>
    </source>
</reference>
<gene>
    <name evidence="1" type="ORF">R2D22_01160</name>
</gene>
<name>A0ABZ0LKQ4_9ACTN</name>
<evidence type="ECO:0000313" key="2">
    <source>
        <dbReference type="Proteomes" id="UP001301731"/>
    </source>
</evidence>
<accession>A0ABZ0LKQ4</accession>
<organism evidence="1 2">
    <name type="scientific">Streptomyces solicathayae</name>
    <dbReference type="NCBI Taxonomy" id="3081768"/>
    <lineage>
        <taxon>Bacteria</taxon>
        <taxon>Bacillati</taxon>
        <taxon>Actinomycetota</taxon>
        <taxon>Actinomycetes</taxon>
        <taxon>Kitasatosporales</taxon>
        <taxon>Streptomycetaceae</taxon>
        <taxon>Streptomyces</taxon>
    </lineage>
</organism>
<proteinExistence type="predicted"/>
<dbReference type="RefSeq" id="WP_318100259.1">
    <property type="nucleotide sequence ID" value="NZ_CP137573.1"/>
</dbReference>
<keyword evidence="2" id="KW-1185">Reference proteome</keyword>